<dbReference type="GO" id="GO:0005524">
    <property type="term" value="F:ATP binding"/>
    <property type="evidence" value="ECO:0007669"/>
    <property type="project" value="InterPro"/>
</dbReference>
<dbReference type="Pfam" id="PF00166">
    <property type="entry name" value="Cpn10"/>
    <property type="match status" value="1"/>
</dbReference>
<dbReference type="EMBL" id="UFYA01000001">
    <property type="protein sequence ID" value="STD07016.1"/>
    <property type="molecule type" value="Genomic_DNA"/>
</dbReference>
<gene>
    <name evidence="4" type="primary">groS_2</name>
    <name evidence="5" type="ORF">NCTC7915_00736</name>
    <name evidence="4" type="ORF">SAMEA4475696_01368</name>
</gene>
<dbReference type="SUPFAM" id="SSF50129">
    <property type="entry name" value="GroES-like"/>
    <property type="match status" value="1"/>
</dbReference>
<dbReference type="GeneID" id="63459589"/>
<evidence type="ECO:0000256" key="2">
    <source>
        <dbReference type="ARBA" id="ARBA00023186"/>
    </source>
</evidence>
<dbReference type="CDD" id="cd00320">
    <property type="entry name" value="cpn10"/>
    <property type="match status" value="1"/>
</dbReference>
<protein>
    <submittedName>
        <fullName evidence="4">Co-chaperonin GroES</fullName>
    </submittedName>
</protein>
<dbReference type="Proteomes" id="UP000254118">
    <property type="component" value="Unassembled WGS sequence"/>
</dbReference>
<dbReference type="RefSeq" id="WP_051277739.1">
    <property type="nucleotide sequence ID" value="NZ_JAAFNI010000001.1"/>
</dbReference>
<evidence type="ECO:0000313" key="4">
    <source>
        <dbReference type="EMBL" id="SNV21878.1"/>
    </source>
</evidence>
<dbReference type="GO" id="GO:0044183">
    <property type="term" value="F:protein folding chaperone"/>
    <property type="evidence" value="ECO:0007669"/>
    <property type="project" value="InterPro"/>
</dbReference>
<keyword evidence="2" id="KW-0143">Chaperone</keyword>
<evidence type="ECO:0000313" key="5">
    <source>
        <dbReference type="EMBL" id="STD07016.1"/>
    </source>
</evidence>
<feature type="compositionally biased region" description="Basic and acidic residues" evidence="3">
    <location>
        <begin position="1"/>
        <end position="17"/>
    </location>
</feature>
<reference evidence="5 7" key="2">
    <citation type="submission" date="2018-06" db="EMBL/GenBank/DDBJ databases">
        <authorList>
            <consortium name="Pathogen Informatics"/>
            <person name="Doyle S."/>
        </authorList>
    </citation>
    <scope>NUCLEOTIDE SEQUENCE [LARGE SCALE GENOMIC DNA]</scope>
    <source>
        <strain evidence="5 7">NCTC7915</strain>
    </source>
</reference>
<dbReference type="KEGG" id="dco:SAMEA4475696_1368"/>
<reference evidence="4 6" key="1">
    <citation type="submission" date="2017-06" db="EMBL/GenBank/DDBJ databases">
        <authorList>
            <consortium name="Pathogen Informatics"/>
        </authorList>
    </citation>
    <scope>NUCLEOTIDE SEQUENCE [LARGE SCALE GENOMIC DNA]</scope>
    <source>
        <strain evidence="4 6">NCTC13039</strain>
    </source>
</reference>
<dbReference type="STRING" id="1121387.GCA_000429885_01941"/>
<keyword evidence="6" id="KW-1185">Reference proteome</keyword>
<dbReference type="InterPro" id="IPR020818">
    <property type="entry name" value="Chaperonin_GroES"/>
</dbReference>
<sequence length="98" mass="10608">MLGDRVLLRPEDKEGERQSGGGLLIPATASLGKRLAWAEVVAVGQHVRQVSLEDYALFDPSEQPDVELDGVRYVLARERDLHAVRAAPGDDAAAGLYL</sequence>
<dbReference type="Proteomes" id="UP000242637">
    <property type="component" value="Chromosome 1"/>
</dbReference>
<dbReference type="InterPro" id="IPR037124">
    <property type="entry name" value="Chaperonin_GroES_sf"/>
</dbReference>
<dbReference type="Gene3D" id="2.30.33.40">
    <property type="entry name" value="GroES chaperonin"/>
    <property type="match status" value="1"/>
</dbReference>
<dbReference type="EMBL" id="LT906453">
    <property type="protein sequence ID" value="SNV21878.1"/>
    <property type="molecule type" value="Genomic_DNA"/>
</dbReference>
<dbReference type="SMART" id="SM00883">
    <property type="entry name" value="Cpn10"/>
    <property type="match status" value="1"/>
</dbReference>
<organism evidence="4 6">
    <name type="scientific">Dermatophilus congolensis</name>
    <dbReference type="NCBI Taxonomy" id="1863"/>
    <lineage>
        <taxon>Bacteria</taxon>
        <taxon>Bacillati</taxon>
        <taxon>Actinomycetota</taxon>
        <taxon>Actinomycetes</taxon>
        <taxon>Micrococcales</taxon>
        <taxon>Dermatophilaceae</taxon>
        <taxon>Dermatophilus</taxon>
    </lineage>
</organism>
<dbReference type="InterPro" id="IPR011032">
    <property type="entry name" value="GroES-like_sf"/>
</dbReference>
<evidence type="ECO:0000313" key="7">
    <source>
        <dbReference type="Proteomes" id="UP000254118"/>
    </source>
</evidence>
<dbReference type="OrthoDB" id="572952at2"/>
<proteinExistence type="inferred from homology"/>
<accession>A0A239VJT0</accession>
<evidence type="ECO:0000256" key="1">
    <source>
        <dbReference type="ARBA" id="ARBA00006975"/>
    </source>
</evidence>
<feature type="region of interest" description="Disordered" evidence="3">
    <location>
        <begin position="1"/>
        <end position="22"/>
    </location>
</feature>
<dbReference type="AlphaFoldDB" id="A0A239VJT0"/>
<evidence type="ECO:0000256" key="3">
    <source>
        <dbReference type="SAM" id="MobiDB-lite"/>
    </source>
</evidence>
<comment type="similarity">
    <text evidence="1">Belongs to the GroES chaperonin family.</text>
</comment>
<name>A0A239VJT0_9MICO</name>
<evidence type="ECO:0000313" key="6">
    <source>
        <dbReference type="Proteomes" id="UP000242637"/>
    </source>
</evidence>